<evidence type="ECO:0008006" key="3">
    <source>
        <dbReference type="Google" id="ProtNLM"/>
    </source>
</evidence>
<evidence type="ECO:0000313" key="1">
    <source>
        <dbReference type="EMBL" id="CAB3821228.1"/>
    </source>
</evidence>
<organism evidence="1 2">
    <name type="scientific">Achromobacter mucicolens</name>
    <dbReference type="NCBI Taxonomy" id="1389922"/>
    <lineage>
        <taxon>Bacteria</taxon>
        <taxon>Pseudomonadati</taxon>
        <taxon>Pseudomonadota</taxon>
        <taxon>Betaproteobacteria</taxon>
        <taxon>Burkholderiales</taxon>
        <taxon>Alcaligenaceae</taxon>
        <taxon>Achromobacter</taxon>
    </lineage>
</organism>
<gene>
    <name evidence="1" type="ORF">LMG3415_00413</name>
</gene>
<sequence>MRMDDPNLPYLRSIARALGELREQVVFVGGAVAGLLITDPLADPVRATRDVDAVLEANRAAFHRFEEAVAARGFARDVSSDVICRWVHKESGVLFDLMPVQPEILGFSNRWYSYAVETAGDMELESGVTIKLISAAAFVSTKLEAFAGRGGGDFMNSHDLEDVLNIVDGREELAAELADSPAALRQAVGSAIDKLIENPDFANVLPGLLAEPERADLIMGRLKMLRSLDTRGA</sequence>
<reference evidence="1 2" key="1">
    <citation type="submission" date="2020-04" db="EMBL/GenBank/DDBJ databases">
        <authorList>
            <person name="De Canck E."/>
        </authorList>
    </citation>
    <scope>NUCLEOTIDE SEQUENCE [LARGE SCALE GENOMIC DNA]</scope>
    <source>
        <strain evidence="1 2">LMG 3415</strain>
    </source>
</reference>
<accession>A0ABM8L764</accession>
<name>A0ABM8L764_9BURK</name>
<comment type="caution">
    <text evidence="1">The sequence shown here is derived from an EMBL/GenBank/DDBJ whole genome shotgun (WGS) entry which is preliminary data.</text>
</comment>
<protein>
    <recommendedName>
        <fullName evidence="3">Nucleotidyl transferase AbiEii toxin, Type IV TA system</fullName>
    </recommendedName>
</protein>
<evidence type="ECO:0000313" key="2">
    <source>
        <dbReference type="Proteomes" id="UP000507140"/>
    </source>
</evidence>
<proteinExistence type="predicted"/>
<keyword evidence="2" id="KW-1185">Reference proteome</keyword>
<dbReference type="EMBL" id="CADIKR010000001">
    <property type="protein sequence ID" value="CAB3821228.1"/>
    <property type="molecule type" value="Genomic_DNA"/>
</dbReference>
<dbReference type="Proteomes" id="UP000507140">
    <property type="component" value="Unassembled WGS sequence"/>
</dbReference>